<gene>
    <name evidence="6" type="ORF">Gferi_08165</name>
</gene>
<evidence type="ECO:0000256" key="3">
    <source>
        <dbReference type="ARBA" id="ARBA00022989"/>
    </source>
</evidence>
<proteinExistence type="predicted"/>
<dbReference type="EMBL" id="CP017269">
    <property type="protein sequence ID" value="AOT69553.1"/>
    <property type="molecule type" value="Genomic_DNA"/>
</dbReference>
<accession>A0A1D8GF71</accession>
<evidence type="ECO:0000256" key="4">
    <source>
        <dbReference type="ARBA" id="ARBA00023136"/>
    </source>
</evidence>
<evidence type="ECO:0000256" key="1">
    <source>
        <dbReference type="ARBA" id="ARBA00004141"/>
    </source>
</evidence>
<dbReference type="RefSeq" id="WP_069975357.1">
    <property type="nucleotide sequence ID" value="NZ_CP017269.1"/>
</dbReference>
<dbReference type="Proteomes" id="UP000095743">
    <property type="component" value="Chromosome"/>
</dbReference>
<feature type="transmembrane region" description="Helical" evidence="5">
    <location>
        <begin position="12"/>
        <end position="43"/>
    </location>
</feature>
<dbReference type="GO" id="GO:0005886">
    <property type="term" value="C:plasma membrane"/>
    <property type="evidence" value="ECO:0007669"/>
    <property type="project" value="TreeGrafter"/>
</dbReference>
<feature type="transmembrane region" description="Helical" evidence="5">
    <location>
        <begin position="63"/>
        <end position="88"/>
    </location>
</feature>
<evidence type="ECO:0000256" key="2">
    <source>
        <dbReference type="ARBA" id="ARBA00022692"/>
    </source>
</evidence>
<dbReference type="CDD" id="cd16914">
    <property type="entry name" value="EcfT"/>
    <property type="match status" value="1"/>
</dbReference>
<protein>
    <submittedName>
        <fullName evidence="6">Cobalt transport protein</fullName>
    </submittedName>
</protein>
<comment type="subcellular location">
    <subcellularLocation>
        <location evidence="1">Membrane</location>
        <topology evidence="1">Multi-pass membrane protein</topology>
    </subcellularLocation>
</comment>
<dbReference type="PANTHER" id="PTHR33514">
    <property type="entry name" value="PROTEIN ABCI12, CHLOROPLASTIC"/>
    <property type="match status" value="1"/>
</dbReference>
<evidence type="ECO:0000313" key="6">
    <source>
        <dbReference type="EMBL" id="AOT69553.1"/>
    </source>
</evidence>
<reference evidence="6 7" key="1">
    <citation type="submission" date="2016-09" db="EMBL/GenBank/DDBJ databases">
        <title>Genomic analysis reveals versatility of anaerobic energy metabolism of Geosporobacter ferrireducens IRF9 of phylum Firmicutes.</title>
        <authorList>
            <person name="Kim S.-J."/>
        </authorList>
    </citation>
    <scope>NUCLEOTIDE SEQUENCE [LARGE SCALE GENOMIC DNA]</scope>
    <source>
        <strain evidence="6 7">IRF9</strain>
    </source>
</reference>
<sequence>MKNNSLDPRTKLVMVLVLSTLALIYNSLFSLAMILAAAVLIALALSSNLISMLARLKKLIGGMIAIGVAQSIFIKSGNPIITIGSLALLTDYGLAKALEFILRLGIIIISSVIITTSSSREVVQGLVQMKVPYEIAFMVSTAVRFLPLFREEMTDMVTALQLRGIDLKKIRLREKLKIYKYLLLPITTNAILRARELATAMEMRAFRAYPHRTSYRVLEMKMKDYLFISTSLIAALAFIILL</sequence>
<feature type="transmembrane region" description="Helical" evidence="5">
    <location>
        <begin position="100"/>
        <end position="119"/>
    </location>
</feature>
<feature type="transmembrane region" description="Helical" evidence="5">
    <location>
        <begin position="225"/>
        <end position="241"/>
    </location>
</feature>
<dbReference type="InterPro" id="IPR003339">
    <property type="entry name" value="ABC/ECF_trnsptr_transmembrane"/>
</dbReference>
<keyword evidence="3 5" id="KW-1133">Transmembrane helix</keyword>
<dbReference type="Pfam" id="PF02361">
    <property type="entry name" value="CbiQ"/>
    <property type="match status" value="1"/>
</dbReference>
<keyword evidence="4 5" id="KW-0472">Membrane</keyword>
<keyword evidence="2 5" id="KW-0812">Transmembrane</keyword>
<evidence type="ECO:0000313" key="7">
    <source>
        <dbReference type="Proteomes" id="UP000095743"/>
    </source>
</evidence>
<dbReference type="PANTHER" id="PTHR33514:SF13">
    <property type="entry name" value="PROTEIN ABCI12, CHLOROPLASTIC"/>
    <property type="match status" value="1"/>
</dbReference>
<dbReference type="OrthoDB" id="1707244at2"/>
<dbReference type="KEGG" id="gfe:Gferi_08165"/>
<organism evidence="6 7">
    <name type="scientific">Geosporobacter ferrireducens</name>
    <dbReference type="NCBI Taxonomy" id="1424294"/>
    <lineage>
        <taxon>Bacteria</taxon>
        <taxon>Bacillati</taxon>
        <taxon>Bacillota</taxon>
        <taxon>Clostridia</taxon>
        <taxon>Peptostreptococcales</taxon>
        <taxon>Thermotaleaceae</taxon>
        <taxon>Geosporobacter</taxon>
    </lineage>
</organism>
<name>A0A1D8GF71_9FIRM</name>
<dbReference type="AlphaFoldDB" id="A0A1D8GF71"/>
<keyword evidence="7" id="KW-1185">Reference proteome</keyword>
<dbReference type="STRING" id="1424294.Gferi_08165"/>
<evidence type="ECO:0000256" key="5">
    <source>
        <dbReference type="SAM" id="Phobius"/>
    </source>
</evidence>